<protein>
    <submittedName>
        <fullName evidence="2">Uncharacterized protein</fullName>
    </submittedName>
</protein>
<feature type="signal peptide" evidence="1">
    <location>
        <begin position="1"/>
        <end position="18"/>
    </location>
</feature>
<feature type="chain" id="PRO_5036403595" evidence="1">
    <location>
        <begin position="19"/>
        <end position="113"/>
    </location>
</feature>
<keyword evidence="3" id="KW-1185">Reference proteome</keyword>
<dbReference type="Proteomes" id="UP000728032">
    <property type="component" value="Unassembled WGS sequence"/>
</dbReference>
<evidence type="ECO:0000313" key="3">
    <source>
        <dbReference type="Proteomes" id="UP000728032"/>
    </source>
</evidence>
<sequence>MLKLPILLFAVFYSKVSTQGVTTEPPYRQDLVDEAKALFVEGMELHQELLNHHKVSQASAIQALIDKMMASETSYAVHDPPGYGYWETKLTTDMSNLETAIHLYKPTTPAYLF</sequence>
<evidence type="ECO:0000256" key="1">
    <source>
        <dbReference type="SAM" id="SignalP"/>
    </source>
</evidence>
<accession>A0A7R9M7J6</accession>
<gene>
    <name evidence="2" type="ORF">ONB1V03_LOCUS11545</name>
</gene>
<reference evidence="2" key="1">
    <citation type="submission" date="2020-11" db="EMBL/GenBank/DDBJ databases">
        <authorList>
            <person name="Tran Van P."/>
        </authorList>
    </citation>
    <scope>NUCLEOTIDE SEQUENCE</scope>
</reference>
<name>A0A7R9M7J6_9ACAR</name>
<evidence type="ECO:0000313" key="2">
    <source>
        <dbReference type="EMBL" id="CAD7654900.1"/>
    </source>
</evidence>
<dbReference type="EMBL" id="OC923513">
    <property type="protein sequence ID" value="CAD7654900.1"/>
    <property type="molecule type" value="Genomic_DNA"/>
</dbReference>
<organism evidence="2">
    <name type="scientific">Oppiella nova</name>
    <dbReference type="NCBI Taxonomy" id="334625"/>
    <lineage>
        <taxon>Eukaryota</taxon>
        <taxon>Metazoa</taxon>
        <taxon>Ecdysozoa</taxon>
        <taxon>Arthropoda</taxon>
        <taxon>Chelicerata</taxon>
        <taxon>Arachnida</taxon>
        <taxon>Acari</taxon>
        <taxon>Acariformes</taxon>
        <taxon>Sarcoptiformes</taxon>
        <taxon>Oribatida</taxon>
        <taxon>Brachypylina</taxon>
        <taxon>Oppioidea</taxon>
        <taxon>Oppiidae</taxon>
        <taxon>Oppiella</taxon>
    </lineage>
</organism>
<dbReference type="AlphaFoldDB" id="A0A7R9M7J6"/>
<proteinExistence type="predicted"/>
<dbReference type="EMBL" id="CAJPVJ010008688">
    <property type="protein sequence ID" value="CAG2172087.1"/>
    <property type="molecule type" value="Genomic_DNA"/>
</dbReference>
<keyword evidence="1" id="KW-0732">Signal</keyword>